<keyword evidence="1" id="KW-0812">Transmembrane</keyword>
<evidence type="ECO:0000313" key="2">
    <source>
        <dbReference type="EMBL" id="HGT38799.1"/>
    </source>
</evidence>
<dbReference type="EMBL" id="DSVQ01000012">
    <property type="protein sequence ID" value="HGT38799.1"/>
    <property type="molecule type" value="Genomic_DNA"/>
</dbReference>
<keyword evidence="1" id="KW-0472">Membrane</keyword>
<feature type="transmembrane region" description="Helical" evidence="1">
    <location>
        <begin position="27"/>
        <end position="45"/>
    </location>
</feature>
<evidence type="ECO:0000256" key="1">
    <source>
        <dbReference type="SAM" id="Phobius"/>
    </source>
</evidence>
<reference evidence="2" key="1">
    <citation type="journal article" date="2020" name="mSystems">
        <title>Genome- and Community-Level Interaction Insights into Carbon Utilization and Element Cycling Functions of Hydrothermarchaeota in Hydrothermal Sediment.</title>
        <authorList>
            <person name="Zhou Z."/>
            <person name="Liu Y."/>
            <person name="Xu W."/>
            <person name="Pan J."/>
            <person name="Luo Z.H."/>
            <person name="Li M."/>
        </authorList>
    </citation>
    <scope>NUCLEOTIDE SEQUENCE [LARGE SCALE GENOMIC DNA]</scope>
    <source>
        <strain evidence="2">SpSt-508</strain>
    </source>
</reference>
<keyword evidence="1" id="KW-1133">Transmembrane helix</keyword>
<accession>A0A7C4LLU3</accession>
<gene>
    <name evidence="2" type="ORF">ENS64_05985</name>
</gene>
<organism evidence="2">
    <name type="scientific">Schlesneria paludicola</name>
    <dbReference type="NCBI Taxonomy" id="360056"/>
    <lineage>
        <taxon>Bacteria</taxon>
        <taxon>Pseudomonadati</taxon>
        <taxon>Planctomycetota</taxon>
        <taxon>Planctomycetia</taxon>
        <taxon>Planctomycetales</taxon>
        <taxon>Planctomycetaceae</taxon>
        <taxon>Schlesneria</taxon>
    </lineage>
</organism>
<sequence>MSASPSPPSGPEQDLRYHTYSSNTIPWYVRLIWLLFWVFAIAYVVRNFVPAIQSELLNPP</sequence>
<comment type="caution">
    <text evidence="2">The sequence shown here is derived from an EMBL/GenBank/DDBJ whole genome shotgun (WGS) entry which is preliminary data.</text>
</comment>
<protein>
    <submittedName>
        <fullName evidence="2">Uncharacterized protein</fullName>
    </submittedName>
</protein>
<dbReference type="AlphaFoldDB" id="A0A7C4LLU3"/>
<name>A0A7C4LLU3_9PLAN</name>
<proteinExistence type="predicted"/>